<gene>
    <name evidence="2" type="ORF">R1flu_000822</name>
</gene>
<dbReference type="AlphaFoldDB" id="A0ABD1Y4H3"/>
<comment type="caution">
    <text evidence="2">The sequence shown here is derived from an EMBL/GenBank/DDBJ whole genome shotgun (WGS) entry which is preliminary data.</text>
</comment>
<accession>A0ABD1Y4H3</accession>
<evidence type="ECO:0000313" key="3">
    <source>
        <dbReference type="Proteomes" id="UP001605036"/>
    </source>
</evidence>
<feature type="region of interest" description="Disordered" evidence="1">
    <location>
        <begin position="74"/>
        <end position="121"/>
    </location>
</feature>
<keyword evidence="3" id="KW-1185">Reference proteome</keyword>
<dbReference type="EMBL" id="JBHFFA010000006">
    <property type="protein sequence ID" value="KAL2620617.1"/>
    <property type="molecule type" value="Genomic_DNA"/>
</dbReference>
<organism evidence="2 3">
    <name type="scientific">Riccia fluitans</name>
    <dbReference type="NCBI Taxonomy" id="41844"/>
    <lineage>
        <taxon>Eukaryota</taxon>
        <taxon>Viridiplantae</taxon>
        <taxon>Streptophyta</taxon>
        <taxon>Embryophyta</taxon>
        <taxon>Marchantiophyta</taxon>
        <taxon>Marchantiopsida</taxon>
        <taxon>Marchantiidae</taxon>
        <taxon>Marchantiales</taxon>
        <taxon>Ricciaceae</taxon>
        <taxon>Riccia</taxon>
    </lineage>
</organism>
<sequence length="121" mass="14396">MNAMAPEDDIVRGRFHVVERAQGTWASQNGKDDSACMKTMWTKPQRRFNVELDPQSTKYSILHQIGKPKLTWKHEDEVKSRKHYQKPRREKRSRQEIMHRQGMTKIHEQATRPKSVKPRTM</sequence>
<name>A0ABD1Y4H3_9MARC</name>
<proteinExistence type="predicted"/>
<reference evidence="2 3" key="1">
    <citation type="submission" date="2024-09" db="EMBL/GenBank/DDBJ databases">
        <title>Chromosome-scale assembly of Riccia fluitans.</title>
        <authorList>
            <person name="Paukszto L."/>
            <person name="Sawicki J."/>
            <person name="Karawczyk K."/>
            <person name="Piernik-Szablinska J."/>
            <person name="Szczecinska M."/>
            <person name="Mazdziarz M."/>
        </authorList>
    </citation>
    <scope>NUCLEOTIDE SEQUENCE [LARGE SCALE GENOMIC DNA]</scope>
    <source>
        <strain evidence="2">Rf_01</strain>
        <tissue evidence="2">Aerial parts of the thallus</tissue>
    </source>
</reference>
<dbReference type="Proteomes" id="UP001605036">
    <property type="component" value="Unassembled WGS sequence"/>
</dbReference>
<protein>
    <submittedName>
        <fullName evidence="2">Uncharacterized protein</fullName>
    </submittedName>
</protein>
<feature type="compositionally biased region" description="Basic and acidic residues" evidence="1">
    <location>
        <begin position="93"/>
        <end position="111"/>
    </location>
</feature>
<evidence type="ECO:0000256" key="1">
    <source>
        <dbReference type="SAM" id="MobiDB-lite"/>
    </source>
</evidence>
<feature type="compositionally biased region" description="Basic residues" evidence="1">
    <location>
        <begin position="80"/>
        <end position="92"/>
    </location>
</feature>
<evidence type="ECO:0000313" key="2">
    <source>
        <dbReference type="EMBL" id="KAL2620617.1"/>
    </source>
</evidence>